<gene>
    <name evidence="2" type="ORF">JTY93_28355</name>
</gene>
<dbReference type="Pfam" id="PF17762">
    <property type="entry name" value="HTH_ParB"/>
    <property type="match status" value="1"/>
</dbReference>
<reference evidence="2 3" key="1">
    <citation type="submission" date="2021-02" db="EMBL/GenBank/DDBJ databases">
        <title>Genomic and phenotypic characterization of Pseudomonas hygromyciniae, a novel bacterial species discovered from a commercially purchased antibiotic vial.</title>
        <authorList>
            <person name="Turner T.L."/>
            <person name="Mitra S.D."/>
            <person name="Kochan T.J."/>
            <person name="Pincus N.B."/>
            <person name="Lebrun-Corbin M."/>
            <person name="Cheung B."/>
            <person name="Gatesy S.W."/>
            <person name="Afzal T."/>
            <person name="Ozer E.A."/>
            <person name="Hauser A.R."/>
        </authorList>
    </citation>
    <scope>NUCLEOTIDE SEQUENCE [LARGE SCALE GENOMIC DNA]</scope>
    <source>
        <strain evidence="2 3">SDM007</strain>
        <plasmid evidence="2 3">pSDM007</plasmid>
    </source>
</reference>
<sequence length="310" mass="33900">MTDLPRIASFRQLDEYLKKIGVPRDEQMIRNNIYIAPLDWFAIEEGFNLRPIDPNHAEGFAKSYELGLYVPPVVAELKIIDGNPRLVIREGHHRLTGALIADGRGANLPGLMVNEFKGNQSDAVVMMIKTSEGKELLPLERGEGYKRLAGQNWSPAQIADRMNRSITHVERLLLLANAEENVKQLVREDLIKASPVIDVLAELRGTGQNAYPKLLGMIEGAKASGRARPTGSDANKALGKFKVTPKEAMSAFSALSGLTGSLRHQLKYGGDAQHELRLDSKAAESLLKILDKYEASQNTAEAGGASDAAH</sequence>
<dbReference type="Gene3D" id="1.10.10.2830">
    <property type="match status" value="1"/>
</dbReference>
<organism evidence="2 3">
    <name type="scientific">Pseudomonas hygromyciniae</name>
    <dbReference type="NCBI Taxonomy" id="2812000"/>
    <lineage>
        <taxon>Bacteria</taxon>
        <taxon>Pseudomonadati</taxon>
        <taxon>Pseudomonadota</taxon>
        <taxon>Gammaproteobacteria</taxon>
        <taxon>Pseudomonadales</taxon>
        <taxon>Pseudomonadaceae</taxon>
        <taxon>Pseudomonas</taxon>
    </lineage>
</organism>
<dbReference type="EMBL" id="CP070507">
    <property type="protein sequence ID" value="QSB42481.1"/>
    <property type="molecule type" value="Genomic_DNA"/>
</dbReference>
<proteinExistence type="predicted"/>
<dbReference type="RefSeq" id="WP_169990582.1">
    <property type="nucleotide sequence ID" value="NZ_CP070507.1"/>
</dbReference>
<protein>
    <recommendedName>
        <fullName evidence="1">ParB/Spo0J HTH domain-containing protein</fullName>
    </recommendedName>
</protein>
<accession>A0ABX7K4A2</accession>
<name>A0ABX7K4A2_9PSED</name>
<dbReference type="SUPFAM" id="SSF109709">
    <property type="entry name" value="KorB DNA-binding domain-like"/>
    <property type="match status" value="1"/>
</dbReference>
<dbReference type="Proteomes" id="UP000663249">
    <property type="component" value="Plasmid pSDM007"/>
</dbReference>
<feature type="domain" description="ParB/Spo0J HTH" evidence="1">
    <location>
        <begin position="135"/>
        <end position="192"/>
    </location>
</feature>
<dbReference type="InterPro" id="IPR041468">
    <property type="entry name" value="HTH_ParB/Spo0J"/>
</dbReference>
<keyword evidence="2" id="KW-0614">Plasmid</keyword>
<keyword evidence="3" id="KW-1185">Reference proteome</keyword>
<evidence type="ECO:0000313" key="3">
    <source>
        <dbReference type="Proteomes" id="UP000663249"/>
    </source>
</evidence>
<geneLocation type="plasmid" evidence="2 3">
    <name>pSDM007</name>
</geneLocation>
<evidence type="ECO:0000313" key="2">
    <source>
        <dbReference type="EMBL" id="QSB42481.1"/>
    </source>
</evidence>
<evidence type="ECO:0000259" key="1">
    <source>
        <dbReference type="Pfam" id="PF17762"/>
    </source>
</evidence>